<proteinExistence type="predicted"/>
<organism evidence="1">
    <name type="scientific">viral metagenome</name>
    <dbReference type="NCBI Taxonomy" id="1070528"/>
    <lineage>
        <taxon>unclassified sequences</taxon>
        <taxon>metagenomes</taxon>
        <taxon>organismal metagenomes</taxon>
    </lineage>
</organism>
<protein>
    <submittedName>
        <fullName evidence="1">Uncharacterized protein</fullName>
    </submittedName>
</protein>
<evidence type="ECO:0000313" key="1">
    <source>
        <dbReference type="EMBL" id="QHT28970.1"/>
    </source>
</evidence>
<accession>A0A6C0EKW8</accession>
<name>A0A6C0EKW8_9ZZZZ</name>
<sequence length="85" mass="9800">MRIPILCLFLLIIIVSVLGFNIEPYSNFYLGQPTKCFDCERELSKNKYLGSPTKCFSCENQYINSKGVEYADLAQPTKCFDCERQ</sequence>
<dbReference type="AlphaFoldDB" id="A0A6C0EKW8"/>
<dbReference type="EMBL" id="MN738866">
    <property type="protein sequence ID" value="QHT28970.1"/>
    <property type="molecule type" value="Genomic_DNA"/>
</dbReference>
<reference evidence="1" key="1">
    <citation type="journal article" date="2020" name="Nature">
        <title>Giant virus diversity and host interactions through global metagenomics.</title>
        <authorList>
            <person name="Schulz F."/>
            <person name="Roux S."/>
            <person name="Paez-Espino D."/>
            <person name="Jungbluth S."/>
            <person name="Walsh D.A."/>
            <person name="Denef V.J."/>
            <person name="McMahon K.D."/>
            <person name="Konstantinidis K.T."/>
            <person name="Eloe-Fadrosh E.A."/>
            <person name="Kyrpides N.C."/>
            <person name="Woyke T."/>
        </authorList>
    </citation>
    <scope>NUCLEOTIDE SEQUENCE</scope>
    <source>
        <strain evidence="1">GVMAG-M-3300001351-8</strain>
    </source>
</reference>